<dbReference type="RefSeq" id="XP_016236462.1">
    <property type="nucleotide sequence ID" value="XM_016380635.1"/>
</dbReference>
<dbReference type="PANTHER" id="PTHR37534:SF46">
    <property type="entry name" value="ZN(II)2CYS6 TRANSCRIPTION FACTOR (EUROFUNG)"/>
    <property type="match status" value="1"/>
</dbReference>
<reference evidence="3 4" key="1">
    <citation type="submission" date="2015-01" db="EMBL/GenBank/DDBJ databases">
        <title>The Genome Sequence of Exophiala spinifera CBS89968.</title>
        <authorList>
            <consortium name="The Broad Institute Genomics Platform"/>
            <person name="Cuomo C."/>
            <person name="de Hoog S."/>
            <person name="Gorbushina A."/>
            <person name="Stielow B."/>
            <person name="Teixiera M."/>
            <person name="Abouelleil A."/>
            <person name="Chapman S.B."/>
            <person name="Priest M."/>
            <person name="Young S.K."/>
            <person name="Wortman J."/>
            <person name="Nusbaum C."/>
            <person name="Birren B."/>
        </authorList>
    </citation>
    <scope>NUCLEOTIDE SEQUENCE [LARGE SCALE GENOMIC DNA]</scope>
    <source>
        <strain evidence="3 4">CBS 89968</strain>
    </source>
</reference>
<evidence type="ECO:0000256" key="2">
    <source>
        <dbReference type="ARBA" id="ARBA00023242"/>
    </source>
</evidence>
<gene>
    <name evidence="3" type="ORF">PV08_06297</name>
</gene>
<dbReference type="OrthoDB" id="3031538at2759"/>
<dbReference type="PANTHER" id="PTHR37534">
    <property type="entry name" value="TRANSCRIPTIONAL ACTIVATOR PROTEIN UGA3"/>
    <property type="match status" value="1"/>
</dbReference>
<dbReference type="GeneID" id="27333380"/>
<dbReference type="VEuPathDB" id="FungiDB:PV08_06297"/>
<keyword evidence="2" id="KW-0539">Nucleus</keyword>
<organism evidence="3 4">
    <name type="scientific">Exophiala spinifera</name>
    <dbReference type="NCBI Taxonomy" id="91928"/>
    <lineage>
        <taxon>Eukaryota</taxon>
        <taxon>Fungi</taxon>
        <taxon>Dikarya</taxon>
        <taxon>Ascomycota</taxon>
        <taxon>Pezizomycotina</taxon>
        <taxon>Eurotiomycetes</taxon>
        <taxon>Chaetothyriomycetidae</taxon>
        <taxon>Chaetothyriales</taxon>
        <taxon>Herpotrichiellaceae</taxon>
        <taxon>Exophiala</taxon>
    </lineage>
</organism>
<comment type="subcellular location">
    <subcellularLocation>
        <location evidence="1">Nucleus</location>
    </subcellularLocation>
</comment>
<keyword evidence="4" id="KW-1185">Reference proteome</keyword>
<name>A0A0D1YMI1_9EURO</name>
<dbReference type="EMBL" id="KN847495">
    <property type="protein sequence ID" value="KIW16246.1"/>
    <property type="molecule type" value="Genomic_DNA"/>
</dbReference>
<protein>
    <recommendedName>
        <fullName evidence="5">Transcription factor domain-containing protein</fullName>
    </recommendedName>
</protein>
<accession>A0A0D1YMI1</accession>
<sequence length="435" mass="49092">MPRVFRVRFSKNARSVDPNLHVDAASHQAFISAHIHRKSRPPLWRLETPEFRKKTTVPAPSSSLAVDANLLQWWLDSTCKLFVLDPHSNPLSFPIVEHLAISPALRFAIESFSAGHKGLWGPNSRVEFLEKRGLALSLCRAELASKAVPLETVFFTVLLVGVTTPFMGNIDDYGKEHLIGARAITGLLLQQDESERSSKIGQILAYYTWWDMACSFCIDPQELPPLSTSKVLSIIGRETQPLPSRFAGCMVEIYHLLGLLLRYCMHVLRGGVRDAEHEKTLERALSDWNPMRVLDEDVIFAEAFQKHGLIIFHRVCHMRSADFDEGAGPSTALTTQIRQYAITILSTVLNCQIGTPFWNNLTIPLLTAGAELTMDDQALRENVRQALSSVRFQCQTITLMRAQNLLEEIWSVRDRGIKISYLELMLLKGWNFSLV</sequence>
<dbReference type="STRING" id="91928.A0A0D1YMI1"/>
<evidence type="ECO:0000256" key="1">
    <source>
        <dbReference type="ARBA" id="ARBA00004123"/>
    </source>
</evidence>
<proteinExistence type="predicted"/>
<dbReference type="Pfam" id="PF11951">
    <property type="entry name" value="Fungal_trans_2"/>
    <property type="match status" value="1"/>
</dbReference>
<dbReference type="HOGENOM" id="CLU_027436_0_0_1"/>
<evidence type="ECO:0008006" key="5">
    <source>
        <dbReference type="Google" id="ProtNLM"/>
    </source>
</evidence>
<dbReference type="GO" id="GO:0005634">
    <property type="term" value="C:nucleus"/>
    <property type="evidence" value="ECO:0007669"/>
    <property type="project" value="UniProtKB-SubCell"/>
</dbReference>
<dbReference type="Proteomes" id="UP000053328">
    <property type="component" value="Unassembled WGS sequence"/>
</dbReference>
<evidence type="ECO:0000313" key="4">
    <source>
        <dbReference type="Proteomes" id="UP000053328"/>
    </source>
</evidence>
<dbReference type="InterPro" id="IPR021858">
    <property type="entry name" value="Fun_TF"/>
</dbReference>
<dbReference type="AlphaFoldDB" id="A0A0D1YMI1"/>
<evidence type="ECO:0000313" key="3">
    <source>
        <dbReference type="EMBL" id="KIW16246.1"/>
    </source>
</evidence>